<dbReference type="Proteomes" id="UP000299102">
    <property type="component" value="Unassembled WGS sequence"/>
</dbReference>
<comment type="caution">
    <text evidence="1">The sequence shown here is derived from an EMBL/GenBank/DDBJ whole genome shotgun (WGS) entry which is preliminary data.</text>
</comment>
<evidence type="ECO:0000313" key="1">
    <source>
        <dbReference type="EMBL" id="GBP30391.1"/>
    </source>
</evidence>
<protein>
    <recommendedName>
        <fullName evidence="3">RNA-directed DNA polymerase from mobile element jockey</fullName>
    </recommendedName>
</protein>
<organism evidence="1 2">
    <name type="scientific">Eumeta variegata</name>
    <name type="common">Bagworm moth</name>
    <name type="synonym">Eumeta japonica</name>
    <dbReference type="NCBI Taxonomy" id="151549"/>
    <lineage>
        <taxon>Eukaryota</taxon>
        <taxon>Metazoa</taxon>
        <taxon>Ecdysozoa</taxon>
        <taxon>Arthropoda</taxon>
        <taxon>Hexapoda</taxon>
        <taxon>Insecta</taxon>
        <taxon>Pterygota</taxon>
        <taxon>Neoptera</taxon>
        <taxon>Endopterygota</taxon>
        <taxon>Lepidoptera</taxon>
        <taxon>Glossata</taxon>
        <taxon>Ditrysia</taxon>
        <taxon>Tineoidea</taxon>
        <taxon>Psychidae</taxon>
        <taxon>Oiketicinae</taxon>
        <taxon>Eumeta</taxon>
    </lineage>
</organism>
<gene>
    <name evidence="1" type="ORF">EVAR_18190_1</name>
</gene>
<dbReference type="AlphaFoldDB" id="A0A4C1UV75"/>
<evidence type="ECO:0000313" key="2">
    <source>
        <dbReference type="Proteomes" id="UP000299102"/>
    </source>
</evidence>
<keyword evidence="2" id="KW-1185">Reference proteome</keyword>
<reference evidence="1 2" key="1">
    <citation type="journal article" date="2019" name="Commun. Biol.">
        <title>The bagworm genome reveals a unique fibroin gene that provides high tensile strength.</title>
        <authorList>
            <person name="Kono N."/>
            <person name="Nakamura H."/>
            <person name="Ohtoshi R."/>
            <person name="Tomita M."/>
            <person name="Numata K."/>
            <person name="Arakawa K."/>
        </authorList>
    </citation>
    <scope>NUCLEOTIDE SEQUENCE [LARGE SCALE GENOMIC DNA]</scope>
</reference>
<sequence>MRSCKLWRCSWRVQLLRCSRRREFGSTTKPRPSTARQPLITVYLRGVHGRHPHSYGLTTGPEVRRHASTEVEWHIRVRYLGVQIDRSMRMAAQVEHVIHQSRTTRSMLRPVLQSHLSLQVKIAQYKCYIRSRLTCAASAWYALCSTLQRKRIQTQQNIALRMIMGGGQYVLNDVIARDLRMETVK</sequence>
<name>A0A4C1UV75_EUMVA</name>
<dbReference type="OrthoDB" id="412981at2759"/>
<proteinExistence type="predicted"/>
<accession>A0A4C1UV75</accession>
<dbReference type="EMBL" id="BGZK01000232">
    <property type="protein sequence ID" value="GBP30391.1"/>
    <property type="molecule type" value="Genomic_DNA"/>
</dbReference>
<evidence type="ECO:0008006" key="3">
    <source>
        <dbReference type="Google" id="ProtNLM"/>
    </source>
</evidence>